<dbReference type="Proteomes" id="UP000276215">
    <property type="component" value="Unassembled WGS sequence"/>
</dbReference>
<dbReference type="SUPFAM" id="SSF54909">
    <property type="entry name" value="Dimeric alpha+beta barrel"/>
    <property type="match status" value="1"/>
</dbReference>
<dbReference type="AlphaFoldDB" id="A0A3N4K3Y2"/>
<accession>A0A3N4K3Y2</accession>
<evidence type="ECO:0008006" key="3">
    <source>
        <dbReference type="Google" id="ProtNLM"/>
    </source>
</evidence>
<sequence>MPVLEFEIFTLHPPHTPSSPVVKSNLSNAVKVLTAASGHPFSLLTQIESPNIVYLIGAWDSVSAHKAFLVSAENQKLLADAEGVLGVHDMYNVEMDTSALPLGAPVVSIVRLHVKPGMKKGFDACLGKVSGMLTQVTGGWETVGGRRIDEAGKEEGGGELLFFTGWESLAQHEELRRSGSFNQYTEIKEFLEKLEIRHALKYEV</sequence>
<name>A0A3N4K3Y2_9PEZI</name>
<gene>
    <name evidence="1" type="ORF">L873DRAFT_1785753</name>
</gene>
<protein>
    <recommendedName>
        <fullName evidence="3">ABM domain-containing protein</fullName>
    </recommendedName>
</protein>
<dbReference type="PANTHER" id="PTHR42052">
    <property type="entry name" value="ABM DOMAIN-CONTAINING PROTEIN"/>
    <property type="match status" value="1"/>
</dbReference>
<proteinExistence type="predicted"/>
<keyword evidence="2" id="KW-1185">Reference proteome</keyword>
<organism evidence="1 2">
    <name type="scientific">Choiromyces venosus 120613-1</name>
    <dbReference type="NCBI Taxonomy" id="1336337"/>
    <lineage>
        <taxon>Eukaryota</taxon>
        <taxon>Fungi</taxon>
        <taxon>Dikarya</taxon>
        <taxon>Ascomycota</taxon>
        <taxon>Pezizomycotina</taxon>
        <taxon>Pezizomycetes</taxon>
        <taxon>Pezizales</taxon>
        <taxon>Tuberaceae</taxon>
        <taxon>Choiromyces</taxon>
    </lineage>
</organism>
<dbReference type="PANTHER" id="PTHR42052:SF1">
    <property type="entry name" value="ABM DOMAIN-CONTAINING PROTEIN"/>
    <property type="match status" value="1"/>
</dbReference>
<evidence type="ECO:0000313" key="1">
    <source>
        <dbReference type="EMBL" id="RPB05073.1"/>
    </source>
</evidence>
<dbReference type="EMBL" id="ML120354">
    <property type="protein sequence ID" value="RPB05073.1"/>
    <property type="molecule type" value="Genomic_DNA"/>
</dbReference>
<dbReference type="Gene3D" id="3.30.70.100">
    <property type="match status" value="2"/>
</dbReference>
<evidence type="ECO:0000313" key="2">
    <source>
        <dbReference type="Proteomes" id="UP000276215"/>
    </source>
</evidence>
<reference evidence="1 2" key="1">
    <citation type="journal article" date="2018" name="Nat. Ecol. Evol.">
        <title>Pezizomycetes genomes reveal the molecular basis of ectomycorrhizal truffle lifestyle.</title>
        <authorList>
            <person name="Murat C."/>
            <person name="Payen T."/>
            <person name="Noel B."/>
            <person name="Kuo A."/>
            <person name="Morin E."/>
            <person name="Chen J."/>
            <person name="Kohler A."/>
            <person name="Krizsan K."/>
            <person name="Balestrini R."/>
            <person name="Da Silva C."/>
            <person name="Montanini B."/>
            <person name="Hainaut M."/>
            <person name="Levati E."/>
            <person name="Barry K.W."/>
            <person name="Belfiori B."/>
            <person name="Cichocki N."/>
            <person name="Clum A."/>
            <person name="Dockter R.B."/>
            <person name="Fauchery L."/>
            <person name="Guy J."/>
            <person name="Iotti M."/>
            <person name="Le Tacon F."/>
            <person name="Lindquist E.A."/>
            <person name="Lipzen A."/>
            <person name="Malagnac F."/>
            <person name="Mello A."/>
            <person name="Molinier V."/>
            <person name="Miyauchi S."/>
            <person name="Poulain J."/>
            <person name="Riccioni C."/>
            <person name="Rubini A."/>
            <person name="Sitrit Y."/>
            <person name="Splivallo R."/>
            <person name="Traeger S."/>
            <person name="Wang M."/>
            <person name="Zifcakova L."/>
            <person name="Wipf D."/>
            <person name="Zambonelli A."/>
            <person name="Paolocci F."/>
            <person name="Nowrousian M."/>
            <person name="Ottonello S."/>
            <person name="Baldrian P."/>
            <person name="Spatafora J.W."/>
            <person name="Henrissat B."/>
            <person name="Nagy L.G."/>
            <person name="Aury J.M."/>
            <person name="Wincker P."/>
            <person name="Grigoriev I.V."/>
            <person name="Bonfante P."/>
            <person name="Martin F.M."/>
        </authorList>
    </citation>
    <scope>NUCLEOTIDE SEQUENCE [LARGE SCALE GENOMIC DNA]</scope>
    <source>
        <strain evidence="1 2">120613-1</strain>
    </source>
</reference>
<dbReference type="OrthoDB" id="3542212at2759"/>
<dbReference type="InterPro" id="IPR011008">
    <property type="entry name" value="Dimeric_a/b-barrel"/>
</dbReference>